<accession>A0A0U4JYR0</accession>
<organism evidence="2 3">
    <name type="scientific">Arthrobacter phage Jasmine</name>
    <dbReference type="NCBI Taxonomy" id="1772302"/>
    <lineage>
        <taxon>Viruses</taxon>
        <taxon>Duplodnaviria</taxon>
        <taxon>Heunggongvirae</taxon>
        <taxon>Uroviricota</taxon>
        <taxon>Caudoviricetes</taxon>
        <taxon>Jasminevirus</taxon>
        <taxon>Jasminevirus jasmine</taxon>
    </lineage>
</organism>
<dbReference type="EMBL" id="KU160650">
    <property type="protein sequence ID" value="ALY09314.1"/>
    <property type="molecule type" value="Genomic_DNA"/>
</dbReference>
<evidence type="ECO:0000259" key="1">
    <source>
        <dbReference type="Pfam" id="PF12705"/>
    </source>
</evidence>
<dbReference type="RefSeq" id="YP_009594332.1">
    <property type="nucleotide sequence ID" value="NC_041875.1"/>
</dbReference>
<protein>
    <submittedName>
        <fullName evidence="2">RecB-like exonuclease/helicase</fullName>
    </submittedName>
</protein>
<proteinExistence type="predicted"/>
<dbReference type="Pfam" id="PF12705">
    <property type="entry name" value="PDDEXK_1"/>
    <property type="match status" value="1"/>
</dbReference>
<dbReference type="KEGG" id="vg:40069852"/>
<dbReference type="GO" id="GO:0004527">
    <property type="term" value="F:exonuclease activity"/>
    <property type="evidence" value="ECO:0007669"/>
    <property type="project" value="UniProtKB-KW"/>
</dbReference>
<keyword evidence="3" id="KW-1185">Reference proteome</keyword>
<dbReference type="InterPro" id="IPR038726">
    <property type="entry name" value="PDDEXK_AddAB-type"/>
</dbReference>
<keyword evidence="2" id="KW-0378">Hydrolase</keyword>
<evidence type="ECO:0000313" key="3">
    <source>
        <dbReference type="Proteomes" id="UP000224503"/>
    </source>
</evidence>
<feature type="domain" description="PD-(D/E)XK endonuclease-like" evidence="1">
    <location>
        <begin position="16"/>
        <end position="255"/>
    </location>
</feature>
<name>A0A0U4JYR0_9CAUD</name>
<gene>
    <name evidence="2" type="primary">44</name>
    <name evidence="2" type="ORF">JASMINE_44</name>
</gene>
<dbReference type="GeneID" id="40069852"/>
<keyword evidence="2" id="KW-0540">Nuclease</keyword>
<keyword evidence="2" id="KW-0269">Exonuclease</keyword>
<dbReference type="OrthoDB" id="29763at10239"/>
<sequence length="278" mass="32319">MQERNDKMPKDETKQRLSHSAIEAFNACEKRYEYAHVDKLAPKETPQQLALGSYVHKVFEVFFLSIKAGEADSMAMIKALQVAYQDIGFFDKVGNRMIYWFETVWPTLGWKILEVEATFYLPLNEHEEYPFTVDLIIEVNGEIAIVDHKSTADFYDENIVDIYPQLPKYAGALRALKERGYNVKRAYYNFVRTRPYMKDLAATTAIVPVKLTNDRIKNSFQEHFNSLKKIREHEGAYVRSFGNNCKYCPFIDLCQQEMNGKDSTSLKAIGYKENEYGY</sequence>
<dbReference type="InterPro" id="IPR011604">
    <property type="entry name" value="PDDEXK-like_dom_sf"/>
</dbReference>
<dbReference type="Gene3D" id="3.90.320.10">
    <property type="match status" value="1"/>
</dbReference>
<reference evidence="2 3" key="1">
    <citation type="submission" date="2015-11" db="EMBL/GenBank/DDBJ databases">
        <authorList>
            <person name="Ott C."/>
            <person name="Guerrero C.A."/>
            <person name="Bradley K.W."/>
            <person name="Asai D.J."/>
            <person name="Bowman C.A."/>
            <person name="Russell D.A."/>
            <person name="Pope W.H."/>
            <person name="Jacobs-Sera D."/>
            <person name="Hendrix R.W."/>
            <person name="Hatfull G.F."/>
        </authorList>
    </citation>
    <scope>NUCLEOTIDE SEQUENCE [LARGE SCALE GENOMIC DNA]</scope>
</reference>
<evidence type="ECO:0000313" key="2">
    <source>
        <dbReference type="EMBL" id="ALY09314.1"/>
    </source>
</evidence>
<dbReference type="Proteomes" id="UP000224503">
    <property type="component" value="Segment"/>
</dbReference>
<dbReference type="SUPFAM" id="SSF52980">
    <property type="entry name" value="Restriction endonuclease-like"/>
    <property type="match status" value="1"/>
</dbReference>
<dbReference type="InterPro" id="IPR011335">
    <property type="entry name" value="Restrct_endonuc-II-like"/>
</dbReference>